<dbReference type="GO" id="GO:0005886">
    <property type="term" value="C:plasma membrane"/>
    <property type="evidence" value="ECO:0007669"/>
    <property type="project" value="UniProtKB-SubCell"/>
</dbReference>
<keyword evidence="5" id="KW-0547">Nucleotide-binding</keyword>
<dbReference type="EC" id="3.6.3.-" evidence="9"/>
<feature type="domain" description="ABC transporter" evidence="8">
    <location>
        <begin position="3"/>
        <end position="244"/>
    </location>
</feature>
<dbReference type="EMBL" id="CCEH01000026">
    <property type="protein sequence ID" value="CDR29139.1"/>
    <property type="molecule type" value="Genomic_DNA"/>
</dbReference>
<name>A0A077UUX7_9STAP</name>
<organism evidence="9 10">
    <name type="scientific">Staphylococcus schweitzeri</name>
    <dbReference type="NCBI Taxonomy" id="1654388"/>
    <lineage>
        <taxon>Bacteria</taxon>
        <taxon>Bacillati</taxon>
        <taxon>Bacillota</taxon>
        <taxon>Bacilli</taxon>
        <taxon>Bacillales</taxon>
        <taxon>Staphylococcaceae</taxon>
        <taxon>Staphylococcus</taxon>
    </lineage>
</organism>
<keyword evidence="7" id="KW-0472">Membrane</keyword>
<dbReference type="SUPFAM" id="SSF52540">
    <property type="entry name" value="P-loop containing nucleoside triphosphate hydrolases"/>
    <property type="match status" value="1"/>
</dbReference>
<gene>
    <name evidence="9" type="primary">artP</name>
    <name evidence="9" type="ORF">ERS140147_02341</name>
</gene>
<dbReference type="InterPro" id="IPR003593">
    <property type="entry name" value="AAA+_ATPase"/>
</dbReference>
<dbReference type="RefSeq" id="WP_047531933.1">
    <property type="nucleotide sequence ID" value="NZ_CCEH01000026.1"/>
</dbReference>
<evidence type="ECO:0000256" key="3">
    <source>
        <dbReference type="ARBA" id="ARBA00022448"/>
    </source>
</evidence>
<dbReference type="Proteomes" id="UP000044616">
    <property type="component" value="Unassembled WGS sequence"/>
</dbReference>
<evidence type="ECO:0000256" key="6">
    <source>
        <dbReference type="ARBA" id="ARBA00022840"/>
    </source>
</evidence>
<dbReference type="InterPro" id="IPR003439">
    <property type="entry name" value="ABC_transporter-like_ATP-bd"/>
</dbReference>
<dbReference type="Gene3D" id="3.40.50.300">
    <property type="entry name" value="P-loop containing nucleotide triphosphate hydrolases"/>
    <property type="match status" value="1"/>
</dbReference>
<reference evidence="9 10" key="1">
    <citation type="submission" date="2014-05" db="EMBL/GenBank/DDBJ databases">
        <authorList>
            <person name="Aslett A.Martin."/>
            <person name="De Silva Nishadi"/>
        </authorList>
    </citation>
    <scope>NUCLEOTIDE SEQUENCE [LARGE SCALE GENOMIC DNA]</scope>
</reference>
<evidence type="ECO:0000256" key="1">
    <source>
        <dbReference type="ARBA" id="ARBA00004202"/>
    </source>
</evidence>
<evidence type="ECO:0000313" key="10">
    <source>
        <dbReference type="Proteomes" id="UP000044616"/>
    </source>
</evidence>
<dbReference type="InterPro" id="IPR050086">
    <property type="entry name" value="MetN_ABC_transporter-like"/>
</dbReference>
<dbReference type="GO" id="GO:0005524">
    <property type="term" value="F:ATP binding"/>
    <property type="evidence" value="ECO:0007669"/>
    <property type="project" value="UniProtKB-KW"/>
</dbReference>
<dbReference type="Pfam" id="PF00005">
    <property type="entry name" value="ABC_tran"/>
    <property type="match status" value="1"/>
</dbReference>
<dbReference type="GO" id="GO:0016887">
    <property type="term" value="F:ATP hydrolysis activity"/>
    <property type="evidence" value="ECO:0007669"/>
    <property type="project" value="InterPro"/>
</dbReference>
<sequence>MLIELDHVRRLKQGKTILQDVSWQIAEGDKWVLYGLNGAGKTTLLNILNAYEPATSGSVNLFGKMPGELGYSADDVRQQIGFVSHSLLEKFQEGETVIDVVMSGAFKSIGVYKNVDDDIISEAQQLLKLVEMSDKAQQFIGYLSTGEKQRVMIARALMGQPRILILDEPAAGLDFIARESLLNILDALSDKYPTLAMIYVTHFIEEITANFSKILLLKDGQSIQQGAVEDILTSENMSHFFRKKVAVQRWNQRFSMMMLE</sequence>
<evidence type="ECO:0000259" key="8">
    <source>
        <dbReference type="PROSITE" id="PS50893"/>
    </source>
</evidence>
<comment type="subcellular location">
    <subcellularLocation>
        <location evidence="1">Cell membrane</location>
        <topology evidence="1">Peripheral membrane protein</topology>
    </subcellularLocation>
</comment>
<accession>A0A077UUX7</accession>
<keyword evidence="9" id="KW-0378">Hydrolase</keyword>
<proteinExistence type="inferred from homology"/>
<comment type="similarity">
    <text evidence="2">Belongs to the ABC transporter superfamily.</text>
</comment>
<protein>
    <submittedName>
        <fullName evidence="9">ATP-binding ATP transporter protein</fullName>
        <ecNumber evidence="9">3.6.3.-</ecNumber>
    </submittedName>
</protein>
<evidence type="ECO:0000256" key="2">
    <source>
        <dbReference type="ARBA" id="ARBA00005417"/>
    </source>
</evidence>
<dbReference type="PROSITE" id="PS50893">
    <property type="entry name" value="ABC_TRANSPORTER_2"/>
    <property type="match status" value="1"/>
</dbReference>
<keyword evidence="4" id="KW-1003">Cell membrane</keyword>
<evidence type="ECO:0000256" key="4">
    <source>
        <dbReference type="ARBA" id="ARBA00022475"/>
    </source>
</evidence>
<evidence type="ECO:0000256" key="7">
    <source>
        <dbReference type="ARBA" id="ARBA00023136"/>
    </source>
</evidence>
<dbReference type="InterPro" id="IPR027417">
    <property type="entry name" value="P-loop_NTPase"/>
</dbReference>
<dbReference type="AlphaFoldDB" id="A0A077UUX7"/>
<keyword evidence="3" id="KW-0813">Transport</keyword>
<dbReference type="PANTHER" id="PTHR43166:SF9">
    <property type="entry name" value="GLUTAMATE_ASPARTATE IMPORT ATP-BINDING PROTEIN GLTL"/>
    <property type="match status" value="1"/>
</dbReference>
<keyword evidence="6 9" id="KW-0067">ATP-binding</keyword>
<evidence type="ECO:0000256" key="5">
    <source>
        <dbReference type="ARBA" id="ARBA00022741"/>
    </source>
</evidence>
<dbReference type="PANTHER" id="PTHR43166">
    <property type="entry name" value="AMINO ACID IMPORT ATP-BINDING PROTEIN"/>
    <property type="match status" value="1"/>
</dbReference>
<evidence type="ECO:0000313" key="9">
    <source>
        <dbReference type="EMBL" id="CDR29139.1"/>
    </source>
</evidence>
<dbReference type="SMART" id="SM00382">
    <property type="entry name" value="AAA"/>
    <property type="match status" value="1"/>
</dbReference>